<dbReference type="CDD" id="cd06222">
    <property type="entry name" value="RNase_H_like"/>
    <property type="match status" value="1"/>
</dbReference>
<protein>
    <recommendedName>
        <fullName evidence="1">RNase H type-1 domain-containing protein</fullName>
    </recommendedName>
</protein>
<dbReference type="EMBL" id="JAZDWU010000003">
    <property type="protein sequence ID" value="KAL0008796.1"/>
    <property type="molecule type" value="Genomic_DNA"/>
</dbReference>
<evidence type="ECO:0000259" key="1">
    <source>
        <dbReference type="Pfam" id="PF13456"/>
    </source>
</evidence>
<accession>A0AAW2DJF6</accession>
<dbReference type="InterPro" id="IPR002156">
    <property type="entry name" value="RNaseH_domain"/>
</dbReference>
<comment type="caution">
    <text evidence="2">The sequence shown here is derived from an EMBL/GenBank/DDBJ whole genome shotgun (WGS) entry which is preliminary data.</text>
</comment>
<reference evidence="2 3" key="1">
    <citation type="submission" date="2024-01" db="EMBL/GenBank/DDBJ databases">
        <title>A telomere-to-telomere, gap-free genome of sweet tea (Lithocarpus litseifolius).</title>
        <authorList>
            <person name="Zhou J."/>
        </authorList>
    </citation>
    <scope>NUCLEOTIDE SEQUENCE [LARGE SCALE GENOMIC DNA]</scope>
    <source>
        <strain evidence="2">Zhou-2022a</strain>
        <tissue evidence="2">Leaf</tissue>
    </source>
</reference>
<dbReference type="GO" id="GO:0004523">
    <property type="term" value="F:RNA-DNA hybrid ribonuclease activity"/>
    <property type="evidence" value="ECO:0007669"/>
    <property type="project" value="InterPro"/>
</dbReference>
<sequence>MLHDFVQVLLEKQLQPTRTDGQQVRWQPPPVTKFKVNFDGVVFKEDKRAGLGIVIRNHQGQVLTSFSENIALLPSIEDVEALAAVRAMSFAAELGVSSTIIEGDSEVVIKALKSEEESLSTYGHLIAAARQFTDGFSSLSFTHTRRLGNILAHNLARHARHVSGYLV</sequence>
<feature type="domain" description="RNase H type-1" evidence="1">
    <location>
        <begin position="37"/>
        <end position="159"/>
    </location>
</feature>
<dbReference type="PANTHER" id="PTHR47723">
    <property type="entry name" value="OS05G0353850 PROTEIN"/>
    <property type="match status" value="1"/>
</dbReference>
<organism evidence="2 3">
    <name type="scientific">Lithocarpus litseifolius</name>
    <dbReference type="NCBI Taxonomy" id="425828"/>
    <lineage>
        <taxon>Eukaryota</taxon>
        <taxon>Viridiplantae</taxon>
        <taxon>Streptophyta</taxon>
        <taxon>Embryophyta</taxon>
        <taxon>Tracheophyta</taxon>
        <taxon>Spermatophyta</taxon>
        <taxon>Magnoliopsida</taxon>
        <taxon>eudicotyledons</taxon>
        <taxon>Gunneridae</taxon>
        <taxon>Pentapetalae</taxon>
        <taxon>rosids</taxon>
        <taxon>fabids</taxon>
        <taxon>Fagales</taxon>
        <taxon>Fagaceae</taxon>
        <taxon>Lithocarpus</taxon>
    </lineage>
</organism>
<dbReference type="Pfam" id="PF13456">
    <property type="entry name" value="RVT_3"/>
    <property type="match status" value="1"/>
</dbReference>
<dbReference type="GO" id="GO:0003676">
    <property type="term" value="F:nucleic acid binding"/>
    <property type="evidence" value="ECO:0007669"/>
    <property type="project" value="InterPro"/>
</dbReference>
<dbReference type="InterPro" id="IPR044730">
    <property type="entry name" value="RNase_H-like_dom_plant"/>
</dbReference>
<dbReference type="InterPro" id="IPR053151">
    <property type="entry name" value="RNase_H-like"/>
</dbReference>
<evidence type="ECO:0000313" key="2">
    <source>
        <dbReference type="EMBL" id="KAL0008796.1"/>
    </source>
</evidence>
<gene>
    <name evidence="2" type="ORF">SO802_010298</name>
</gene>
<evidence type="ECO:0000313" key="3">
    <source>
        <dbReference type="Proteomes" id="UP001459277"/>
    </source>
</evidence>
<dbReference type="Proteomes" id="UP001459277">
    <property type="component" value="Unassembled WGS sequence"/>
</dbReference>
<dbReference type="InterPro" id="IPR012337">
    <property type="entry name" value="RNaseH-like_sf"/>
</dbReference>
<dbReference type="AlphaFoldDB" id="A0AAW2DJF6"/>
<proteinExistence type="predicted"/>
<dbReference type="Gene3D" id="3.30.420.10">
    <property type="entry name" value="Ribonuclease H-like superfamily/Ribonuclease H"/>
    <property type="match status" value="1"/>
</dbReference>
<keyword evidence="3" id="KW-1185">Reference proteome</keyword>
<dbReference type="PANTHER" id="PTHR47723:SF21">
    <property type="entry name" value="POLYNUCLEOTIDYL TRANSFERASE, RIBONUCLEASE H-LIKE SUPERFAMILY PROTEIN"/>
    <property type="match status" value="1"/>
</dbReference>
<name>A0AAW2DJF6_9ROSI</name>
<dbReference type="SUPFAM" id="SSF53098">
    <property type="entry name" value="Ribonuclease H-like"/>
    <property type="match status" value="1"/>
</dbReference>
<dbReference type="InterPro" id="IPR036397">
    <property type="entry name" value="RNaseH_sf"/>
</dbReference>